<organism evidence="2 3">
    <name type="scientific">Phytohabitans aurantiacus</name>
    <dbReference type="NCBI Taxonomy" id="3016789"/>
    <lineage>
        <taxon>Bacteria</taxon>
        <taxon>Bacillati</taxon>
        <taxon>Actinomycetota</taxon>
        <taxon>Actinomycetes</taxon>
        <taxon>Micromonosporales</taxon>
        <taxon>Micromonosporaceae</taxon>
    </lineage>
</organism>
<name>A0ABQ5RAF1_9ACTN</name>
<gene>
    <name evidence="2" type="ORF">Pa4123_88590</name>
</gene>
<dbReference type="SUPFAM" id="SSF51905">
    <property type="entry name" value="FAD/NAD(P)-binding domain"/>
    <property type="match status" value="1"/>
</dbReference>
<dbReference type="EMBL" id="BSDI01000090">
    <property type="protein sequence ID" value="GLI03581.1"/>
    <property type="molecule type" value="Genomic_DNA"/>
</dbReference>
<keyword evidence="3" id="KW-1185">Reference proteome</keyword>
<feature type="region of interest" description="Disordered" evidence="1">
    <location>
        <begin position="62"/>
        <end position="81"/>
    </location>
</feature>
<reference evidence="2" key="1">
    <citation type="submission" date="2022-12" db="EMBL/GenBank/DDBJ databases">
        <title>New Phytohabitans aurantiacus sp. RD004123 nov., an actinomycete isolated from soil.</title>
        <authorList>
            <person name="Triningsih D.W."/>
            <person name="Harunari E."/>
            <person name="Igarashi Y."/>
        </authorList>
    </citation>
    <scope>NUCLEOTIDE SEQUENCE</scope>
    <source>
        <strain evidence="2">RD004123</strain>
    </source>
</reference>
<dbReference type="InterPro" id="IPR036188">
    <property type="entry name" value="FAD/NAD-bd_sf"/>
</dbReference>
<accession>A0ABQ5RAF1</accession>
<proteinExistence type="predicted"/>
<dbReference type="Gene3D" id="3.50.50.100">
    <property type="match status" value="1"/>
</dbReference>
<evidence type="ECO:0000313" key="3">
    <source>
        <dbReference type="Proteomes" id="UP001144280"/>
    </source>
</evidence>
<comment type="caution">
    <text evidence="2">The sequence shown here is derived from an EMBL/GenBank/DDBJ whole genome shotgun (WGS) entry which is preliminary data.</text>
</comment>
<evidence type="ECO:0000256" key="1">
    <source>
        <dbReference type="SAM" id="MobiDB-lite"/>
    </source>
</evidence>
<evidence type="ECO:0008006" key="4">
    <source>
        <dbReference type="Google" id="ProtNLM"/>
    </source>
</evidence>
<dbReference type="RefSeq" id="WP_281905907.1">
    <property type="nucleotide sequence ID" value="NZ_BSDI01000090.1"/>
</dbReference>
<dbReference type="Proteomes" id="UP001144280">
    <property type="component" value="Unassembled WGS sequence"/>
</dbReference>
<evidence type="ECO:0000313" key="2">
    <source>
        <dbReference type="EMBL" id="GLI03581.1"/>
    </source>
</evidence>
<sequence>MHQLVGGVGDAVVGYRDVLADRVALVVDTASRIDTTERAVALATGGTVGYDYLIYTVGSSSADPSAATNKYGHPGSGPGVA</sequence>
<protein>
    <recommendedName>
        <fullName evidence="4">Pyridine nucleotide-disulphide oxidoreductase dimerisation domain-containing protein</fullName>
    </recommendedName>
</protein>